<feature type="region of interest" description="Disordered" evidence="1">
    <location>
        <begin position="103"/>
        <end position="122"/>
    </location>
</feature>
<dbReference type="Gramene" id="KZM80997">
    <property type="protein sequence ID" value="KZM80997"/>
    <property type="gene ID" value="DCAR_031389"/>
</dbReference>
<keyword evidence="3" id="KW-1185">Reference proteome</keyword>
<dbReference type="EMBL" id="CP093348">
    <property type="protein sequence ID" value="WOH04060.1"/>
    <property type="molecule type" value="Genomic_DNA"/>
</dbReference>
<dbReference type="Proteomes" id="UP000077755">
    <property type="component" value="Chromosome 6"/>
</dbReference>
<reference evidence="2" key="1">
    <citation type="journal article" date="2016" name="Nat. Genet.">
        <title>A high-quality carrot genome assembly provides new insights into carotenoid accumulation and asterid genome evolution.</title>
        <authorList>
            <person name="Iorizzo M."/>
            <person name="Ellison S."/>
            <person name="Senalik D."/>
            <person name="Zeng P."/>
            <person name="Satapoomin P."/>
            <person name="Huang J."/>
            <person name="Bowman M."/>
            <person name="Iovene M."/>
            <person name="Sanseverino W."/>
            <person name="Cavagnaro P."/>
            <person name="Yildiz M."/>
            <person name="Macko-Podgorni A."/>
            <person name="Moranska E."/>
            <person name="Grzebelus E."/>
            <person name="Grzebelus D."/>
            <person name="Ashrafi H."/>
            <person name="Zheng Z."/>
            <person name="Cheng S."/>
            <person name="Spooner D."/>
            <person name="Van Deynze A."/>
            <person name="Simon P."/>
        </authorList>
    </citation>
    <scope>NUCLEOTIDE SEQUENCE</scope>
    <source>
        <tissue evidence="2">Leaf</tissue>
    </source>
</reference>
<sequence length="295" mass="32905">MATGAPTGRRGIRVRHNANRRIQNEDTQQNGIKVFSDVCDDSLPHGPRLSFQHDRDFPVANESLKVPSSTKEPSTQSAVYPLTPLGSPEDVYVEDSFEEKGKEDVASAGIEGEQHKSQHEFQQEIPDKTTLASISIMGLNDHTSLHGKLNDNDQAPEGSQFDLQLNTASWIPREGNSISSHMIHTSDHVISSPEERNREASDFDTESLLMNLGGMKIKSKRGRPRKPKQNSVNKHFKVPRRRKTKGEGLPHIGQFFLNPAHDEAESVYETGLLMGLLPINSKEESLELIRRNLAC</sequence>
<evidence type="ECO:0000313" key="3">
    <source>
        <dbReference type="Proteomes" id="UP000077755"/>
    </source>
</evidence>
<organism evidence="2 3">
    <name type="scientific">Daucus carota subsp. sativus</name>
    <name type="common">Carrot</name>
    <dbReference type="NCBI Taxonomy" id="79200"/>
    <lineage>
        <taxon>Eukaryota</taxon>
        <taxon>Viridiplantae</taxon>
        <taxon>Streptophyta</taxon>
        <taxon>Embryophyta</taxon>
        <taxon>Tracheophyta</taxon>
        <taxon>Spermatophyta</taxon>
        <taxon>Magnoliopsida</taxon>
        <taxon>eudicotyledons</taxon>
        <taxon>Gunneridae</taxon>
        <taxon>Pentapetalae</taxon>
        <taxon>asterids</taxon>
        <taxon>campanulids</taxon>
        <taxon>Apiales</taxon>
        <taxon>Apiaceae</taxon>
        <taxon>Apioideae</taxon>
        <taxon>Scandiceae</taxon>
        <taxon>Daucinae</taxon>
        <taxon>Daucus</taxon>
        <taxon>Daucus sect. Daucus</taxon>
    </lineage>
</organism>
<protein>
    <submittedName>
        <fullName evidence="2">Uncharacterized protein</fullName>
    </submittedName>
</protein>
<name>A0A175YC31_DAUCS</name>
<feature type="region of interest" description="Disordered" evidence="1">
    <location>
        <begin position="1"/>
        <end position="28"/>
    </location>
</feature>
<feature type="compositionally biased region" description="Basic and acidic residues" evidence="1">
    <location>
        <begin position="112"/>
        <end position="122"/>
    </location>
</feature>
<feature type="region of interest" description="Disordered" evidence="1">
    <location>
        <begin position="63"/>
        <end position="87"/>
    </location>
</feature>
<feature type="compositionally biased region" description="Polar residues" evidence="1">
    <location>
        <begin position="66"/>
        <end position="78"/>
    </location>
</feature>
<feature type="compositionally biased region" description="Basic residues" evidence="1">
    <location>
        <begin position="10"/>
        <end position="19"/>
    </location>
</feature>
<evidence type="ECO:0000256" key="1">
    <source>
        <dbReference type="SAM" id="MobiDB-lite"/>
    </source>
</evidence>
<proteinExistence type="predicted"/>
<gene>
    <name evidence="2" type="ORF">DCAR_0623466</name>
</gene>
<dbReference type="AlphaFoldDB" id="A0A175YC31"/>
<evidence type="ECO:0000313" key="2">
    <source>
        <dbReference type="EMBL" id="WOH04060.1"/>
    </source>
</evidence>
<reference evidence="2" key="2">
    <citation type="submission" date="2022-03" db="EMBL/GenBank/DDBJ databases">
        <title>Draft title - Genomic analysis of global carrot germplasm unveils the trajectory of domestication and the origin of high carotenoid orange carrot.</title>
        <authorList>
            <person name="Iorizzo M."/>
            <person name="Ellison S."/>
            <person name="Senalik D."/>
            <person name="Macko-Podgorni A."/>
            <person name="Grzebelus D."/>
            <person name="Bostan H."/>
            <person name="Rolling W."/>
            <person name="Curaba J."/>
            <person name="Simon P."/>
        </authorList>
    </citation>
    <scope>NUCLEOTIDE SEQUENCE</scope>
    <source>
        <tissue evidence="2">Leaf</tissue>
    </source>
</reference>
<accession>A0A175YC31</accession>